<proteinExistence type="predicted"/>
<dbReference type="Proteomes" id="UP001293254">
    <property type="component" value="Unassembled WGS sequence"/>
</dbReference>
<reference evidence="2" key="2">
    <citation type="journal article" date="2024" name="Plant">
        <title>Genomic evolution and insights into agronomic trait innovations of Sesamum species.</title>
        <authorList>
            <person name="Miao H."/>
            <person name="Wang L."/>
            <person name="Qu L."/>
            <person name="Liu H."/>
            <person name="Sun Y."/>
            <person name="Le M."/>
            <person name="Wang Q."/>
            <person name="Wei S."/>
            <person name="Zheng Y."/>
            <person name="Lin W."/>
            <person name="Duan Y."/>
            <person name="Cao H."/>
            <person name="Xiong S."/>
            <person name="Wang X."/>
            <person name="Wei L."/>
            <person name="Li C."/>
            <person name="Ma Q."/>
            <person name="Ju M."/>
            <person name="Zhao R."/>
            <person name="Li G."/>
            <person name="Mu C."/>
            <person name="Tian Q."/>
            <person name="Mei H."/>
            <person name="Zhang T."/>
            <person name="Gao T."/>
            <person name="Zhang H."/>
        </authorList>
    </citation>
    <scope>NUCLEOTIDE SEQUENCE</scope>
    <source>
        <strain evidence="2">3651</strain>
    </source>
</reference>
<reference evidence="2" key="1">
    <citation type="submission" date="2020-06" db="EMBL/GenBank/DDBJ databases">
        <authorList>
            <person name="Li T."/>
            <person name="Hu X."/>
            <person name="Zhang T."/>
            <person name="Song X."/>
            <person name="Zhang H."/>
            <person name="Dai N."/>
            <person name="Sheng W."/>
            <person name="Hou X."/>
            <person name="Wei L."/>
        </authorList>
    </citation>
    <scope>NUCLEOTIDE SEQUENCE</scope>
    <source>
        <strain evidence="2">3651</strain>
        <tissue evidence="2">Leaf</tissue>
    </source>
</reference>
<gene>
    <name evidence="2" type="ORF">Salat_1370300</name>
</gene>
<evidence type="ECO:0000313" key="3">
    <source>
        <dbReference type="Proteomes" id="UP001293254"/>
    </source>
</evidence>
<feature type="compositionally biased region" description="Polar residues" evidence="1">
    <location>
        <begin position="41"/>
        <end position="51"/>
    </location>
</feature>
<feature type="region of interest" description="Disordered" evidence="1">
    <location>
        <begin position="392"/>
        <end position="466"/>
    </location>
</feature>
<feature type="compositionally biased region" description="Polar residues" evidence="1">
    <location>
        <begin position="439"/>
        <end position="460"/>
    </location>
</feature>
<evidence type="ECO:0000256" key="1">
    <source>
        <dbReference type="SAM" id="MobiDB-lite"/>
    </source>
</evidence>
<name>A0AAE2CL10_9LAMI</name>
<sequence>MANTSVRSDVGLAPLPEMVPPSFNSAEFPPLRTQPARVNSAEPTQPPAEQNLNMQKSSLNQAVPNLTEAHPQAHKSFVDVVNSQSSDSSFPMSIQHSYLAGVPPAKTCYTKGNAPKPQRFQQQKGKAAVAPRRHERGGQNAENVIFEIEEPSNSKTDNQRRKNVVVAAGIESNNKFAALNQVEGEDERGGANQHAENFQAARNTRYHAEPLNQVMQIFTENDGSPTPQTHIEIATPAFKPNACNVGIDADHTCDVAEVNLHNVSAINEPCDAENNDNRLHVTTNEEYEAVINVNDTGIDVNDVSNVDLMCYRAADVVDNCNNICELSDKNVVGHCEGVAMEAPLQCVVLVPCPPHPVAVSSQQNNRVEGKSEQSRTQLQICNINEAAAECPSNDSFELDGELDEGEENELVSQPAPVQPASTQLYLEDAVVRGKHRRTQSSGDIFQQNRSISPPASGNKNSDSDTE</sequence>
<dbReference type="AlphaFoldDB" id="A0AAE2CL10"/>
<organism evidence="2 3">
    <name type="scientific">Sesamum alatum</name>
    <dbReference type="NCBI Taxonomy" id="300844"/>
    <lineage>
        <taxon>Eukaryota</taxon>
        <taxon>Viridiplantae</taxon>
        <taxon>Streptophyta</taxon>
        <taxon>Embryophyta</taxon>
        <taxon>Tracheophyta</taxon>
        <taxon>Spermatophyta</taxon>
        <taxon>Magnoliopsida</taxon>
        <taxon>eudicotyledons</taxon>
        <taxon>Gunneridae</taxon>
        <taxon>Pentapetalae</taxon>
        <taxon>asterids</taxon>
        <taxon>lamiids</taxon>
        <taxon>Lamiales</taxon>
        <taxon>Pedaliaceae</taxon>
        <taxon>Sesamum</taxon>
    </lineage>
</organism>
<dbReference type="EMBL" id="JACGWO010000005">
    <property type="protein sequence ID" value="KAK4426018.1"/>
    <property type="molecule type" value="Genomic_DNA"/>
</dbReference>
<feature type="region of interest" description="Disordered" evidence="1">
    <location>
        <begin position="1"/>
        <end position="51"/>
    </location>
</feature>
<evidence type="ECO:0000313" key="2">
    <source>
        <dbReference type="EMBL" id="KAK4426018.1"/>
    </source>
</evidence>
<keyword evidence="3" id="KW-1185">Reference proteome</keyword>
<comment type="caution">
    <text evidence="2">The sequence shown here is derived from an EMBL/GenBank/DDBJ whole genome shotgun (WGS) entry which is preliminary data.</text>
</comment>
<accession>A0AAE2CL10</accession>
<feature type="compositionally biased region" description="Acidic residues" evidence="1">
    <location>
        <begin position="396"/>
        <end position="409"/>
    </location>
</feature>
<protein>
    <submittedName>
        <fullName evidence="2">Uncharacterized protein</fullName>
    </submittedName>
</protein>